<name>A0A2T3AE22_9PEZI</name>
<evidence type="ECO:0000256" key="1">
    <source>
        <dbReference type="SAM" id="MobiDB-lite"/>
    </source>
</evidence>
<keyword evidence="3" id="KW-1185">Reference proteome</keyword>
<sequence length="487" mass="55089">MKLTPIRVRGKRGQPKASQVFSSQSHDNLEAPQSDGRPKSKRTKTQQASHGNNMARRSNRALSRTSLLHLPQEMLESIFILSRNLSLPLVNRGLHHRLSADSIKYQLIGAAFGPTMGAWYGLDVAEVSSYAGWPNDADHIEGDPDFQSAVIRCSWATYDRLTASLNVWIRQNSHGRPYYTVPKLKYERLSIAPEPGSLYDNAYNSAASSQDAAQTMHMTMDDKLAFDLEYYREDCTHLHNVFRHYGFSSGDSRNRSAKCEMHGHIISAIFGTHIEVHPGVTIPDRLLAGPFESKLEDGNLDMGEQKMRLLFWLVRGGARFQADQTWESSREGFNAMLQLVTRIQEDETPPEVVDRRAALAIQLLRLFNTLNIFEVFWPQYILETTLSHVTNLVLQSDTQTVKGACLAIFAAILRRATRGPTQPAELAVARRAGSRTIFYRPWLQPVRRNVEMALANNFRIARAKRFLCARGEQYTPGAFLDRAVFPR</sequence>
<dbReference type="AlphaFoldDB" id="A0A2T3AE22"/>
<dbReference type="OrthoDB" id="4167490at2759"/>
<dbReference type="InParanoid" id="A0A2T3AE22"/>
<gene>
    <name evidence="2" type="ORF">BD289DRAFT_428496</name>
</gene>
<feature type="compositionally biased region" description="Polar residues" evidence="1">
    <location>
        <begin position="45"/>
        <end position="59"/>
    </location>
</feature>
<reference evidence="2 3" key="1">
    <citation type="journal article" date="2018" name="Mycol. Prog.">
        <title>Coniella lustricola, a new species from submerged detritus.</title>
        <authorList>
            <person name="Raudabaugh D.B."/>
            <person name="Iturriaga T."/>
            <person name="Carver A."/>
            <person name="Mondo S."/>
            <person name="Pangilinan J."/>
            <person name="Lipzen A."/>
            <person name="He G."/>
            <person name="Amirebrahimi M."/>
            <person name="Grigoriev I.V."/>
            <person name="Miller A.N."/>
        </authorList>
    </citation>
    <scope>NUCLEOTIDE SEQUENCE [LARGE SCALE GENOMIC DNA]</scope>
    <source>
        <strain evidence="2 3">B22-T-1</strain>
    </source>
</reference>
<proteinExistence type="predicted"/>
<feature type="region of interest" description="Disordered" evidence="1">
    <location>
        <begin position="1"/>
        <end position="59"/>
    </location>
</feature>
<protein>
    <submittedName>
        <fullName evidence="2">Uncharacterized protein</fullName>
    </submittedName>
</protein>
<evidence type="ECO:0000313" key="2">
    <source>
        <dbReference type="EMBL" id="PSR93853.1"/>
    </source>
</evidence>
<accession>A0A2T3AE22</accession>
<dbReference type="EMBL" id="KZ678404">
    <property type="protein sequence ID" value="PSR93853.1"/>
    <property type="molecule type" value="Genomic_DNA"/>
</dbReference>
<evidence type="ECO:0000313" key="3">
    <source>
        <dbReference type="Proteomes" id="UP000241462"/>
    </source>
</evidence>
<feature type="compositionally biased region" description="Polar residues" evidence="1">
    <location>
        <begin position="16"/>
        <end position="26"/>
    </location>
</feature>
<dbReference type="Proteomes" id="UP000241462">
    <property type="component" value="Unassembled WGS sequence"/>
</dbReference>
<organism evidence="2 3">
    <name type="scientific">Coniella lustricola</name>
    <dbReference type="NCBI Taxonomy" id="2025994"/>
    <lineage>
        <taxon>Eukaryota</taxon>
        <taxon>Fungi</taxon>
        <taxon>Dikarya</taxon>
        <taxon>Ascomycota</taxon>
        <taxon>Pezizomycotina</taxon>
        <taxon>Sordariomycetes</taxon>
        <taxon>Sordariomycetidae</taxon>
        <taxon>Diaporthales</taxon>
        <taxon>Schizoparmaceae</taxon>
        <taxon>Coniella</taxon>
    </lineage>
</organism>